<dbReference type="PANTHER" id="PTHR48125:SF10">
    <property type="entry name" value="OS12G0136300 PROTEIN"/>
    <property type="match status" value="1"/>
</dbReference>
<dbReference type="InterPro" id="IPR020891">
    <property type="entry name" value="UPF0758_CS"/>
</dbReference>
<dbReference type="PANTHER" id="PTHR48125">
    <property type="entry name" value="LP07818P1"/>
    <property type="match status" value="1"/>
</dbReference>
<dbReference type="InterPro" id="IPR049522">
    <property type="entry name" value="ART-PolyVal_dom"/>
</dbReference>
<evidence type="ECO:0000313" key="4">
    <source>
        <dbReference type="EMBL" id="NMF95254.1"/>
    </source>
</evidence>
<keyword evidence="1" id="KW-0378">Hydrolase</keyword>
<dbReference type="InterPro" id="IPR040561">
    <property type="entry name" value="LPD38"/>
</dbReference>
<feature type="compositionally biased region" description="Pro residues" evidence="2">
    <location>
        <begin position="797"/>
        <end position="815"/>
    </location>
</feature>
<protein>
    <recommendedName>
        <fullName evidence="3">MPN domain-containing protein</fullName>
    </recommendedName>
</protein>
<feature type="region of interest" description="Disordered" evidence="2">
    <location>
        <begin position="1343"/>
        <end position="1365"/>
    </location>
</feature>
<feature type="compositionally biased region" description="Low complexity" evidence="2">
    <location>
        <begin position="781"/>
        <end position="796"/>
    </location>
</feature>
<keyword evidence="1" id="KW-0645">Protease</keyword>
<feature type="compositionally biased region" description="Low complexity" evidence="2">
    <location>
        <begin position="441"/>
        <end position="471"/>
    </location>
</feature>
<feature type="compositionally biased region" description="Low complexity" evidence="2">
    <location>
        <begin position="484"/>
        <end position="497"/>
    </location>
</feature>
<feature type="region of interest" description="Disordered" evidence="2">
    <location>
        <begin position="781"/>
        <end position="820"/>
    </location>
</feature>
<feature type="compositionally biased region" description="Basic and acidic residues" evidence="2">
    <location>
        <begin position="1348"/>
        <end position="1358"/>
    </location>
</feature>
<dbReference type="Gene3D" id="3.40.140.10">
    <property type="entry name" value="Cytidine Deaminase, domain 2"/>
    <property type="match status" value="1"/>
</dbReference>
<dbReference type="EMBL" id="WTVH01000056">
    <property type="protein sequence ID" value="NMF95254.1"/>
    <property type="molecule type" value="Genomic_DNA"/>
</dbReference>
<feature type="compositionally biased region" description="Basic and acidic residues" evidence="2">
    <location>
        <begin position="1830"/>
        <end position="1841"/>
    </location>
</feature>
<dbReference type="Pfam" id="PF18760">
    <property type="entry name" value="ART-PolyVal"/>
    <property type="match status" value="3"/>
</dbReference>
<feature type="region of interest" description="Disordered" evidence="2">
    <location>
        <begin position="441"/>
        <end position="521"/>
    </location>
</feature>
<evidence type="ECO:0000259" key="3">
    <source>
        <dbReference type="PROSITE" id="PS50249"/>
    </source>
</evidence>
<dbReference type="InterPro" id="IPR037518">
    <property type="entry name" value="MPN"/>
</dbReference>
<dbReference type="Proteomes" id="UP000601990">
    <property type="component" value="Unassembled WGS sequence"/>
</dbReference>
<feature type="compositionally biased region" description="Basic and acidic residues" evidence="2">
    <location>
        <begin position="1435"/>
        <end position="1445"/>
    </location>
</feature>
<reference evidence="4" key="1">
    <citation type="submission" date="2019-12" db="EMBL/GenBank/DDBJ databases">
        <title>Comparative genomics gives insights into the taxonomy of the Azoarcus-Aromatoleum group and reveals separate origins of nif in the plant-associated Azoarcus and non-plant-associated Aromatoleum sub-groups.</title>
        <authorList>
            <person name="Lafos M."/>
            <person name="Maluk M."/>
            <person name="Batista M."/>
            <person name="Junghare M."/>
            <person name="Carmona M."/>
            <person name="Faoro H."/>
            <person name="Cruz L.M."/>
            <person name="Battistoni F."/>
            <person name="De Souza E."/>
            <person name="Pedrosa F."/>
            <person name="Chen W.-M."/>
            <person name="Poole P.S."/>
            <person name="Dixon R.A."/>
            <person name="James E.K."/>
        </authorList>
    </citation>
    <scope>NUCLEOTIDE SEQUENCE</scope>
    <source>
        <strain evidence="4">U120</strain>
    </source>
</reference>
<dbReference type="Pfam" id="PF04002">
    <property type="entry name" value="RadC"/>
    <property type="match status" value="1"/>
</dbReference>
<feature type="region of interest" description="Disordered" evidence="2">
    <location>
        <begin position="54"/>
        <end position="74"/>
    </location>
</feature>
<evidence type="ECO:0000256" key="1">
    <source>
        <dbReference type="ARBA" id="ARBA00023049"/>
    </source>
</evidence>
<organism evidence="4 5">
    <name type="scientific">Aromatoleum buckelii</name>
    <dbReference type="NCBI Taxonomy" id="200254"/>
    <lineage>
        <taxon>Bacteria</taxon>
        <taxon>Pseudomonadati</taxon>
        <taxon>Pseudomonadota</taxon>
        <taxon>Betaproteobacteria</taxon>
        <taxon>Rhodocyclales</taxon>
        <taxon>Rhodocyclaceae</taxon>
        <taxon>Aromatoleum</taxon>
    </lineage>
</organism>
<comment type="caution">
    <text evidence="4">The sequence shown here is derived from an EMBL/GenBank/DDBJ whole genome shotgun (WGS) entry which is preliminary data.</text>
</comment>
<dbReference type="PROSITE" id="PS50249">
    <property type="entry name" value="MPN"/>
    <property type="match status" value="1"/>
</dbReference>
<feature type="region of interest" description="Disordered" evidence="2">
    <location>
        <begin position="1398"/>
        <end position="1453"/>
    </location>
</feature>
<sequence>MSFNLQQARADGAQDTAIAAHLAAKHGFNLDRAHADGVTDSEIAEFLAARPLPSRAAAPVPPSTDQPIAPEEKSLGRRALERVSDVGLDLSKGVVGAGEAVVGVADLLTGNAAGDALAHVGYDPKRTKEIISSGYSEARKAENARVQAADGFVDTAGALLENPATAVGAMAESAPLMLGSAGAVRSAATGLLARAGIAPGTAAAGEFLKRPEILARLATVGSATEGATAAGSIQEGARQEGRTWSEAAPYAVAGGVGTAAIGRLAAKVLPDADTAAGTIGLGAGQRNTAVDAGKKIVKGAAQEGIVEELPQSAQEQVFTNLATDRPWAEGVPEAAAHGMIAGLGMGAGATTANVATQLRAPLEDATTGMDFTPESIEAAARAALNPALAQQEAILRQRETDAAQRGDPLELAIARLESDAVRTTGRQEAAPIDQNTLLDQARAAAPTEPSAAPTEPNTTTTEGAAPAPVEAAKTDSIDGITGQADPAIPRPADAAPAQGTGTENRPLDEPLAGRTETLPPPAVVTVENLRDQLQRHRWAPTNGVFTDQAPDTVATFPCKGGATVALRILQGRHPDADLAVEHRLTGWAVVDRSAAPRDADLEIEPAQNDVESRPVVPPATVGTGYGSNSTAQGAPLDQAPADLSSTMAPALRTDSPTVPQEAIPTAPERTAVPQIPPAALPSLDHGVRNIPGRTNGINAELDRHKRDQAKAAKAQAKDDTAQRKAAKAEAQALFTELWPAMQAKLGPKFGDKELRAHLDQLVKWEPSKFIALARKFQAEQSATPATDLAPATEPAPAADPAPATDPAPAETPSPAPALMANGQPFASAKLAAASAKQRTLNMVPVEVPGGWGLAQRETAPSIEAAPAPVAPPAPRKPAARRPDGRAAILAAIDQAKQRTGDPTAVAEYHDLVQRVSEARRVAGLKKTPRAKAQELTRWADNAEQDLAKLRERIGFVRFKSGTSHYKVLNTPEHLDAFAKSVRSTAAFRTAPADWSTVYDHIETRPGTTDDQLQTGRHALRDLARRLSARSDPGRGLPEGRGAISVLGSGLFGGFTAAGGNRLVGQVVESPADLATLAQVYRDPRFETFRVFYTDASGRIIGEAGYSNRLPAAVYLPNIVPDIQRDAAAYGAAGYFVLHNHPSGRAAPSAADLELTRTIAAAVPGFRGHVVIDHNEFATIDANGSAQTIAAPELNGVDIHAKPELEHALLGTKLGGPQDVATLGKALQIEGGHATLVFTRRAGEVQLIVDLPAALLTDDSTVGIAKLKGVVRRAARAVGAGGSRFIVLPADGDAHALRHLLHQGIFTDVVQADGLSLRTAGVPFSGDFLDQNFKPAARVAEAEPYSYASEHEQTAEAHGSRPAWEQARAEGRTKLGYRQWVQVRTPAFINWFGDWQHDDDSNSAADPGMADDPAGRPEQATTAAGTRDAGAGADSRGSRRVDRVALDPDTGEPRVFFHGTSDTIESFDFNHPRRKDAGWLGRGAYVSSDDFIAETYSRVKQPGDAGPNILPVFVRSANAYPADLELKRKLSRVSQATVDEATRRMRAAGYDASALVFDDGTVELVTFDPASIKSAIGNTGTFDPLDADIVREDAPAYRARQTQTPEFKRWFGASKVIDAQGAPLVVYHGTAADVTFFDPLALGANTKAGSARRAFFFAASPKVASGYAMLSQSRPSLGVAILKNAAQSDTLSENLRRLIAQKLDTPTPAEQAEAAEWSGYTGDTLADPVKGPNVLPLYLSLQNPLVVDYQGNEYREQSFGAVVAKAKAAGHDGVIFRNAEDSMHKDYAEISDIFAVFKPEQIKSATGNSGAFGVAERDITREPSIDYGSQNEKRPDRSEAEPAWRTSSKVAGQGAEPNVPRVGQQGQPYNPARPALPEETLARRLQRRWQDKLGRFTVIQDWLKAQGVTLSEQADVFRAEERMHGRTATQVEDFRTLRVQPLIQDIRKAGFTMAEVADFLHAQHAEERNAQIAKLNSEMPDGGSGMTTAEAQAKLAQYRQRPELVRLANQLRAITDDSRRLLLDAGILTQEMSDAWTAAYQHYIPLKGGPEEDAANQGTGRGLTVKQKVKRALGHGARDEWIIENILRDHERAILQVEKNRVGQHLLQLAIEAANEDLITIGQPVRRKVLRDAKAYAVSYRGATVETFHNLADAQRYVGQEALKRGRSAKDFNIATSHDLDVVMMPSPVLDPSETQVYVKGHAVRVQFKDELLARAWNAQGAEHMNMIFRSARMINTWLSKAYTGYNVEFISTNIIRDFTTGVINLTGEEGAAFTARTVANYPKAMGELLRYAFTGNASNWIRQYRADGGSTGAAYLSDLERVGRDVQAAYDEYAGLLETARHGGPLRAARVAGRKTVGAFVGWVEKLNQAGENSMRLAAYRTAVEMGQTRAQAAALAKNSTVNFNRSGELGPMLGAMYLFFNPAVQGSASIAHALFKGKHKHQAQALTAGLVGLGYLIAMTRGGGDEDEYERLGEFTKERHATIWTGTGWAKIPIAYGYGFFFTLGRKLHELQAGEDPAKIALHLASNFVSEFSVWGAAADADGDEKNVLFLLPTVAQIIASPIANRTGLNAPIYPESKFDESRPDNLKLWRATVGTVWQRSAETLNAITGGSAVEKGWLDVSPETMRYLWGTATGGTGRFFVDSAALVKNTAADGLPLADVESREVPIVRKFVQTAGDIRGTRARFWKYAEEATDAMDAFRRAVKVEDHAQRHSLQSRIQHEQAELLGLGKAVDSYSKAISAQRDAIDAVRADESKSLAYRRNLIRTMERDEAKLYDDFVARFKQQDAKRQQRLAAGSR</sequence>
<keyword evidence="1" id="KW-0482">Metalloprotease</keyword>
<feature type="domain" description="MPN" evidence="3">
    <location>
        <begin position="1066"/>
        <end position="1194"/>
    </location>
</feature>
<name>A0ABX1N7M1_9RHOO</name>
<dbReference type="Pfam" id="PF18857">
    <property type="entry name" value="LPD38"/>
    <property type="match status" value="1"/>
</dbReference>
<dbReference type="RefSeq" id="WP_169200450.1">
    <property type="nucleotide sequence ID" value="NZ_WTVH02000010.1"/>
</dbReference>
<gene>
    <name evidence="4" type="ORF">GO608_18250</name>
</gene>
<evidence type="ECO:0000256" key="2">
    <source>
        <dbReference type="SAM" id="MobiDB-lite"/>
    </source>
</evidence>
<feature type="region of interest" description="Disordered" evidence="2">
    <location>
        <begin position="1820"/>
        <end position="1873"/>
    </location>
</feature>
<feature type="region of interest" description="Disordered" evidence="2">
    <location>
        <begin position="602"/>
        <end position="641"/>
    </location>
</feature>
<dbReference type="PROSITE" id="PS01302">
    <property type="entry name" value="UPF0758"/>
    <property type="match status" value="1"/>
</dbReference>
<accession>A0ABX1N7M1</accession>
<dbReference type="InterPro" id="IPR025657">
    <property type="entry name" value="RadC_JAB"/>
</dbReference>
<keyword evidence="5" id="KW-1185">Reference proteome</keyword>
<evidence type="ECO:0000313" key="5">
    <source>
        <dbReference type="Proteomes" id="UP000601990"/>
    </source>
</evidence>
<feature type="compositionally biased region" description="Low complexity" evidence="2">
    <location>
        <begin position="1419"/>
        <end position="1434"/>
    </location>
</feature>
<proteinExistence type="predicted"/>